<feature type="region of interest" description="Disordered" evidence="1">
    <location>
        <begin position="39"/>
        <end position="176"/>
    </location>
</feature>
<sequence length="302" mass="31038">GGGKKDATGDVGARGGPLVACLCSWEGASLVPLVLPAAGSSPACSQALTAPNPPHRPDSLPPLTPKSRPLAHRTRGGAARRGRRRLVQPGAVGADRRPAAQPGPGVRWPPAPLPAQQPGLAPQALARQPGRRGTQPGAGAPLPGRGHAQRRRAGQGRWGGVPRRGAVPGRRGGGWGGRAVRGLRGLARAAGDVAHQPGLRVGRKGPEPAAEGRASQDLLRRRSLVLASLSPGQIPHPLPSCLRPSHACFSRTSPPPFPNAFASRPHDPARSLRTVNDAPALFAGLAGAARDPAARARPPRFL</sequence>
<reference evidence="2" key="1">
    <citation type="submission" date="2015-08" db="EMBL/GenBank/DDBJ databases">
        <authorList>
            <person name="Babu N.S."/>
            <person name="Beckwith C.J."/>
            <person name="Beseler K.G."/>
            <person name="Brison A."/>
            <person name="Carone J.V."/>
            <person name="Caskin T.P."/>
            <person name="Diamond M."/>
            <person name="Durham M.E."/>
            <person name="Foxe J.M."/>
            <person name="Go M."/>
            <person name="Henderson B.A."/>
            <person name="Jones I.B."/>
            <person name="McGettigan J.A."/>
            <person name="Micheletti S.J."/>
            <person name="Nasrallah M.E."/>
            <person name="Ortiz D."/>
            <person name="Piller C.R."/>
            <person name="Privatt S.R."/>
            <person name="Schneider S.L."/>
            <person name="Sharp S."/>
            <person name="Smith T.C."/>
            <person name="Stanton J.D."/>
            <person name="Ullery H.E."/>
            <person name="Wilson R.J."/>
            <person name="Serrano M.G."/>
            <person name="Buck G."/>
            <person name="Lee V."/>
            <person name="Wang Y."/>
            <person name="Carvalho R."/>
            <person name="Voegtly L."/>
            <person name="Shi R."/>
            <person name="Duckworth R."/>
            <person name="Johnson A."/>
            <person name="Loviza R."/>
            <person name="Walstead R."/>
            <person name="Shah Z."/>
            <person name="Kiflezghi M."/>
            <person name="Wade K."/>
            <person name="Ball S.L."/>
            <person name="Bradley K.W."/>
            <person name="Asai D.J."/>
            <person name="Bowman C.A."/>
            <person name="Russell D.A."/>
            <person name="Pope W.H."/>
            <person name="Jacobs-Sera D."/>
            <person name="Hendrix R.W."/>
            <person name="Hatfull G.F."/>
        </authorList>
    </citation>
    <scope>NUCLEOTIDE SEQUENCE</scope>
</reference>
<dbReference type="EMBL" id="GDKF01003227">
    <property type="protein sequence ID" value="JAT75395.1"/>
    <property type="molecule type" value="Transcribed_RNA"/>
</dbReference>
<accession>A0A1D2A8X1</accession>
<feature type="compositionally biased region" description="Low complexity" evidence="1">
    <location>
        <begin position="160"/>
        <end position="169"/>
    </location>
</feature>
<feature type="compositionally biased region" description="Basic residues" evidence="1">
    <location>
        <begin position="69"/>
        <end position="86"/>
    </location>
</feature>
<feature type="compositionally biased region" description="Low complexity" evidence="1">
    <location>
        <begin position="116"/>
        <end position="128"/>
    </location>
</feature>
<feature type="non-terminal residue" evidence="2">
    <location>
        <position position="1"/>
    </location>
</feature>
<gene>
    <name evidence="2" type="ORF">g.33024</name>
</gene>
<feature type="compositionally biased region" description="Pro residues" evidence="1">
    <location>
        <begin position="51"/>
        <end position="64"/>
    </location>
</feature>
<evidence type="ECO:0000256" key="1">
    <source>
        <dbReference type="SAM" id="MobiDB-lite"/>
    </source>
</evidence>
<protein>
    <submittedName>
        <fullName evidence="2">Uncharacterized protein</fullName>
    </submittedName>
</protein>
<name>A0A1D2A8X1_AUXPR</name>
<organism evidence="2">
    <name type="scientific">Auxenochlorella protothecoides</name>
    <name type="common">Green microalga</name>
    <name type="synonym">Chlorella protothecoides</name>
    <dbReference type="NCBI Taxonomy" id="3075"/>
    <lineage>
        <taxon>Eukaryota</taxon>
        <taxon>Viridiplantae</taxon>
        <taxon>Chlorophyta</taxon>
        <taxon>core chlorophytes</taxon>
        <taxon>Trebouxiophyceae</taxon>
        <taxon>Chlorellales</taxon>
        <taxon>Chlorellaceae</taxon>
        <taxon>Auxenochlorella</taxon>
    </lineage>
</organism>
<evidence type="ECO:0000313" key="2">
    <source>
        <dbReference type="EMBL" id="JAT75395.1"/>
    </source>
</evidence>
<proteinExistence type="predicted"/>
<feature type="region of interest" description="Disordered" evidence="1">
    <location>
        <begin position="197"/>
        <end position="216"/>
    </location>
</feature>
<dbReference type="AlphaFoldDB" id="A0A1D2A8X1"/>